<proteinExistence type="predicted"/>
<organism evidence="1 2">
    <name type="scientific">Thermanaerothrix solaris</name>
    <dbReference type="NCBI Taxonomy" id="3058434"/>
    <lineage>
        <taxon>Bacteria</taxon>
        <taxon>Bacillati</taxon>
        <taxon>Chloroflexota</taxon>
        <taxon>Anaerolineae</taxon>
        <taxon>Anaerolineales</taxon>
        <taxon>Anaerolineaceae</taxon>
        <taxon>Thermanaerothrix</taxon>
    </lineage>
</organism>
<reference evidence="1 2" key="1">
    <citation type="submission" date="2023-07" db="EMBL/GenBank/DDBJ databases">
        <title>Novel species of Thermanaerothrix with wide hydrolytic capabilities.</title>
        <authorList>
            <person name="Zayulina K.S."/>
            <person name="Podosokorskaya O.A."/>
            <person name="Elcheninov A.G."/>
        </authorList>
    </citation>
    <scope>NUCLEOTIDE SEQUENCE [LARGE SCALE GENOMIC DNA]</scope>
    <source>
        <strain evidence="1 2">4228-RoL</strain>
        <plasmid evidence="1">p4228-RoL</plasmid>
    </source>
</reference>
<dbReference type="EMBL" id="JAUHMF010000010">
    <property type="protein sequence ID" value="MDT8899601.1"/>
    <property type="molecule type" value="Genomic_DNA"/>
</dbReference>
<gene>
    <name evidence="1" type="ORF">QYE77_15150</name>
</gene>
<keyword evidence="1" id="KW-0614">Plasmid</keyword>
<evidence type="ECO:0000313" key="1">
    <source>
        <dbReference type="EMBL" id="MDT8899601.1"/>
    </source>
</evidence>
<protein>
    <submittedName>
        <fullName evidence="1">Uncharacterized protein</fullName>
    </submittedName>
</protein>
<name>A0ABU3NUV0_9CHLR</name>
<dbReference type="RefSeq" id="WP_315626258.1">
    <property type="nucleotide sequence ID" value="NZ_JAUHMF010000010.1"/>
</dbReference>
<accession>A0ABU3NUV0</accession>
<evidence type="ECO:0000313" key="2">
    <source>
        <dbReference type="Proteomes" id="UP001254165"/>
    </source>
</evidence>
<keyword evidence="2" id="KW-1185">Reference proteome</keyword>
<dbReference type="Proteomes" id="UP001254165">
    <property type="component" value="Unassembled WGS sequence"/>
</dbReference>
<comment type="caution">
    <text evidence="1">The sequence shown here is derived from an EMBL/GenBank/DDBJ whole genome shotgun (WGS) entry which is preliminary data.</text>
</comment>
<geneLocation type="plasmid" evidence="1">
    <name>p4228-RoL</name>
</geneLocation>
<sequence length="148" mass="16706">MLPDNDVIAKTVQSIAAESRRTQKPEFAMIGFCDRYLKWLHQTFGARDNDFFVQSLIMALRLANFELLPSPTLTYRKGVNSYALVPDIVVRTGSLETLIFIRKGPATQSQKNDLRLALTNNNSAARQILAFFVDDQSVGWVLICPTLR</sequence>